<dbReference type="EMBL" id="LT554414">
    <property type="protein sequence ID" value="SAM04620.1"/>
    <property type="molecule type" value="Genomic_DNA"/>
</dbReference>
<dbReference type="OrthoDB" id="277931at2759"/>
<keyword evidence="4 6" id="KW-1133">Transmembrane helix</keyword>
<name>A0A168QG65_ABSGL</name>
<evidence type="ECO:0000313" key="8">
    <source>
        <dbReference type="Proteomes" id="UP000078561"/>
    </source>
</evidence>
<organism evidence="7">
    <name type="scientific">Absidia glauca</name>
    <name type="common">Pin mould</name>
    <dbReference type="NCBI Taxonomy" id="4829"/>
    <lineage>
        <taxon>Eukaryota</taxon>
        <taxon>Fungi</taxon>
        <taxon>Fungi incertae sedis</taxon>
        <taxon>Mucoromycota</taxon>
        <taxon>Mucoromycotina</taxon>
        <taxon>Mucoromycetes</taxon>
        <taxon>Mucorales</taxon>
        <taxon>Cunninghamellaceae</taxon>
        <taxon>Absidia</taxon>
    </lineage>
</organism>
<protein>
    <recommendedName>
        <fullName evidence="9">DUF726-domain-containing protein</fullName>
    </recommendedName>
</protein>
<proteinExistence type="inferred from homology"/>
<dbReference type="InterPro" id="IPR007941">
    <property type="entry name" value="DUF726"/>
</dbReference>
<evidence type="ECO:0000256" key="5">
    <source>
        <dbReference type="ARBA" id="ARBA00023136"/>
    </source>
</evidence>
<dbReference type="PANTHER" id="PTHR17920">
    <property type="entry name" value="TRANSMEMBRANE AND COILED-COIL DOMAIN-CONTAINING PROTEIN 4 TMCO4"/>
    <property type="match status" value="1"/>
</dbReference>
<keyword evidence="5 6" id="KW-0472">Membrane</keyword>
<feature type="transmembrane region" description="Helical" evidence="6">
    <location>
        <begin position="209"/>
        <end position="242"/>
    </location>
</feature>
<dbReference type="OMA" id="ATSIREW"/>
<dbReference type="STRING" id="4829.A0A168QG65"/>
<keyword evidence="3 6" id="KW-0812">Transmembrane</keyword>
<dbReference type="Gene3D" id="3.40.50.1820">
    <property type="entry name" value="alpha/beta hydrolase"/>
    <property type="match status" value="1"/>
</dbReference>
<dbReference type="InterPro" id="IPR029058">
    <property type="entry name" value="AB_hydrolase_fold"/>
</dbReference>
<gene>
    <name evidence="7" type="primary">ABSGL_10486.1 scaffold 12026</name>
</gene>
<dbReference type="PANTHER" id="PTHR17920:SF23">
    <property type="entry name" value="DUF726-DOMAIN-CONTAINING PROTEIN"/>
    <property type="match status" value="1"/>
</dbReference>
<dbReference type="AlphaFoldDB" id="A0A168QG65"/>
<comment type="subcellular location">
    <subcellularLocation>
        <location evidence="1">Membrane</location>
        <topology evidence="1">Multi-pass membrane protein</topology>
    </subcellularLocation>
</comment>
<keyword evidence="8" id="KW-1185">Reference proteome</keyword>
<dbReference type="GO" id="GO:0016020">
    <property type="term" value="C:membrane"/>
    <property type="evidence" value="ECO:0007669"/>
    <property type="project" value="UniProtKB-SubCell"/>
</dbReference>
<evidence type="ECO:0000256" key="3">
    <source>
        <dbReference type="ARBA" id="ARBA00022692"/>
    </source>
</evidence>
<evidence type="ECO:0000256" key="1">
    <source>
        <dbReference type="ARBA" id="ARBA00004141"/>
    </source>
</evidence>
<dbReference type="InParanoid" id="A0A168QG65"/>
<reference evidence="7" key="1">
    <citation type="submission" date="2016-04" db="EMBL/GenBank/DDBJ databases">
        <authorList>
            <person name="Evans L.H."/>
            <person name="Alamgir A."/>
            <person name="Owens N."/>
            <person name="Weber N.D."/>
            <person name="Virtaneva K."/>
            <person name="Barbian K."/>
            <person name="Babar A."/>
            <person name="Rosenke K."/>
        </authorList>
    </citation>
    <scope>NUCLEOTIDE SEQUENCE [LARGE SCALE GENOMIC DNA]</scope>
    <source>
        <strain evidence="7">CBS 101.48</strain>
    </source>
</reference>
<sequence>MTTATSIREWSHDQKLAVARLIQFILVEYEYKLGTEWTIPYWQKTLLRIGLGPEDKDTISSFTLEQAFAIVTKPVDLRIDVLLDLLSIALNVDQTSTKEEKAPASIIYDARTRHFLFCLTLEMGLQGTELLVVEKSLGQQMYFSLQEKSKGAATEDRSSQMNSSAQVAMNENNSKKKLYRWLATGAGVVGGGAVIALTGGLAAPLLAPFLVGLTGATFFATAGGIALVTSLFGLTGGGLAGFKMHRRTQGLNEFGFQQILVDKDIPSIPTLTATICVTGFLLDESDETTTPWIKAFENNRQWNDTFCLEYEKKTLEELGYAFRRFLTNQALKYAGLEVAKQTALQAFFAAVALPAALLKVADIIDDPWQIAVDRSRKAGIVLADTLEERVQGNRPCNLVGYSCGSLVIWQCLQELHRRKIHGAIDNVVLMGAPVPSDDLELWKNAKEVVAGRLVNCYTKDDWVLAYVYRLHSLETDVSGLEPVPFDGIENIALDLDGHTSYRDAAPAIMAQINLQ</sequence>
<dbReference type="SUPFAM" id="SSF53474">
    <property type="entry name" value="alpha/beta-Hydrolases"/>
    <property type="match status" value="1"/>
</dbReference>
<dbReference type="FunCoup" id="A0A168QG65">
    <property type="interactions" value="11"/>
</dbReference>
<evidence type="ECO:0000256" key="4">
    <source>
        <dbReference type="ARBA" id="ARBA00022989"/>
    </source>
</evidence>
<evidence type="ECO:0000256" key="2">
    <source>
        <dbReference type="ARBA" id="ARBA00009824"/>
    </source>
</evidence>
<comment type="similarity">
    <text evidence="2">Belongs to the TMCO4 family.</text>
</comment>
<evidence type="ECO:0008006" key="9">
    <source>
        <dbReference type="Google" id="ProtNLM"/>
    </source>
</evidence>
<dbReference type="Proteomes" id="UP000078561">
    <property type="component" value="Unassembled WGS sequence"/>
</dbReference>
<feature type="transmembrane region" description="Helical" evidence="6">
    <location>
        <begin position="178"/>
        <end position="203"/>
    </location>
</feature>
<evidence type="ECO:0000313" key="7">
    <source>
        <dbReference type="EMBL" id="SAM04620.1"/>
    </source>
</evidence>
<accession>A0A168QG65</accession>
<evidence type="ECO:0000256" key="6">
    <source>
        <dbReference type="SAM" id="Phobius"/>
    </source>
</evidence>
<dbReference type="Pfam" id="PF05277">
    <property type="entry name" value="DUF726"/>
    <property type="match status" value="1"/>
</dbReference>